<dbReference type="PROSITE" id="PS50928">
    <property type="entry name" value="ABC_TM1"/>
    <property type="match status" value="1"/>
</dbReference>
<dbReference type="Proteomes" id="UP000193061">
    <property type="component" value="Unassembled WGS sequence"/>
</dbReference>
<organism evidence="10 11">
    <name type="scientific">Roseovarius albus</name>
    <dbReference type="NCBI Taxonomy" id="1247867"/>
    <lineage>
        <taxon>Bacteria</taxon>
        <taxon>Pseudomonadati</taxon>
        <taxon>Pseudomonadota</taxon>
        <taxon>Alphaproteobacteria</taxon>
        <taxon>Rhodobacterales</taxon>
        <taxon>Roseobacteraceae</taxon>
        <taxon>Roseovarius</taxon>
    </lineage>
</organism>
<proteinExistence type="inferred from homology"/>
<name>A0A1X6ZLS3_9RHOB</name>
<evidence type="ECO:0000256" key="6">
    <source>
        <dbReference type="ARBA" id="ARBA00022989"/>
    </source>
</evidence>
<dbReference type="OrthoDB" id="9807047at2"/>
<keyword evidence="6 8" id="KW-1133">Transmembrane helix</keyword>
<dbReference type="EMBL" id="FWFX01000009">
    <property type="protein sequence ID" value="SLN55143.1"/>
    <property type="molecule type" value="Genomic_DNA"/>
</dbReference>
<dbReference type="Pfam" id="PF00528">
    <property type="entry name" value="BPD_transp_1"/>
    <property type="match status" value="1"/>
</dbReference>
<dbReference type="PANTHER" id="PTHR42929:SF1">
    <property type="entry name" value="INNER MEMBRANE ABC TRANSPORTER PERMEASE PROTEIN YDCU-RELATED"/>
    <property type="match status" value="1"/>
</dbReference>
<evidence type="ECO:0000256" key="7">
    <source>
        <dbReference type="ARBA" id="ARBA00023136"/>
    </source>
</evidence>
<feature type="domain" description="ABC transmembrane type-1" evidence="9">
    <location>
        <begin position="90"/>
        <end position="297"/>
    </location>
</feature>
<comment type="subcellular location">
    <subcellularLocation>
        <location evidence="1 8">Cell membrane</location>
        <topology evidence="1 8">Multi-pass membrane protein</topology>
    </subcellularLocation>
</comment>
<dbReference type="RefSeq" id="WP_085806465.1">
    <property type="nucleotide sequence ID" value="NZ_FWFX01000009.1"/>
</dbReference>
<feature type="transmembrane region" description="Helical" evidence="8">
    <location>
        <begin position="276"/>
        <end position="297"/>
    </location>
</feature>
<evidence type="ECO:0000313" key="11">
    <source>
        <dbReference type="Proteomes" id="UP000193061"/>
    </source>
</evidence>
<feature type="transmembrane region" description="Helical" evidence="8">
    <location>
        <begin position="94"/>
        <end position="116"/>
    </location>
</feature>
<dbReference type="GO" id="GO:0005886">
    <property type="term" value="C:plasma membrane"/>
    <property type="evidence" value="ECO:0007669"/>
    <property type="project" value="UniProtKB-SubCell"/>
</dbReference>
<dbReference type="CDD" id="cd06261">
    <property type="entry name" value="TM_PBP2"/>
    <property type="match status" value="1"/>
</dbReference>
<dbReference type="GO" id="GO:0055085">
    <property type="term" value="P:transmembrane transport"/>
    <property type="evidence" value="ECO:0007669"/>
    <property type="project" value="InterPro"/>
</dbReference>
<reference evidence="10 11" key="1">
    <citation type="submission" date="2017-03" db="EMBL/GenBank/DDBJ databases">
        <authorList>
            <person name="Afonso C.L."/>
            <person name="Miller P.J."/>
            <person name="Scott M.A."/>
            <person name="Spackman E."/>
            <person name="Goraichik I."/>
            <person name="Dimitrov K.M."/>
            <person name="Suarez D.L."/>
            <person name="Swayne D.E."/>
        </authorList>
    </citation>
    <scope>NUCLEOTIDE SEQUENCE [LARGE SCALE GENOMIC DNA]</scope>
    <source>
        <strain evidence="10 11">CECT 7450</strain>
    </source>
</reference>
<keyword evidence="11" id="KW-1185">Reference proteome</keyword>
<evidence type="ECO:0000256" key="4">
    <source>
        <dbReference type="ARBA" id="ARBA00022475"/>
    </source>
</evidence>
<feature type="transmembrane region" description="Helical" evidence="8">
    <location>
        <begin position="231"/>
        <end position="249"/>
    </location>
</feature>
<comment type="similarity">
    <text evidence="2">Belongs to the binding-protein-dependent transport system permease family. CysTW subfamily.</text>
</comment>
<dbReference type="InterPro" id="IPR000515">
    <property type="entry name" value="MetI-like"/>
</dbReference>
<keyword evidence="3 8" id="KW-0813">Transport</keyword>
<dbReference type="SUPFAM" id="SSF161098">
    <property type="entry name" value="MetI-like"/>
    <property type="match status" value="1"/>
</dbReference>
<evidence type="ECO:0000256" key="3">
    <source>
        <dbReference type="ARBA" id="ARBA00022448"/>
    </source>
</evidence>
<sequence>MAAGAASGGSATTDTYAEAKTWLLMPAWVTIGIFVLAPVLMMLVYSFLTKEFRGGVIWEFSLSAYDQFFFDRGLFGDDPPKIEWTYIAIFWRSIWQAGAATLLSLVIGFPTAYFIATQPEKTRAMWVFLITIPYWVNLLIRTVSMKFLLRDQGPLNDFLLSIGIIDSPLHIVNTNFAVQLGLFYSYLPFMVLPIYAAVERYNFSLSEAAADLYATKWVTLRRILLPAVKPGVIAGCILVFVPSMGSFLAPDLLGGAKNFMIGSLIEEQFKGNAGNWPFGAAASMILLTMVLIILMIFARQQAKAEKGAS</sequence>
<evidence type="ECO:0000313" key="10">
    <source>
        <dbReference type="EMBL" id="SLN55143.1"/>
    </source>
</evidence>
<feature type="transmembrane region" description="Helical" evidence="8">
    <location>
        <begin position="122"/>
        <end position="140"/>
    </location>
</feature>
<dbReference type="InterPro" id="IPR035906">
    <property type="entry name" value="MetI-like_sf"/>
</dbReference>
<dbReference type="PANTHER" id="PTHR42929">
    <property type="entry name" value="INNER MEMBRANE ABC TRANSPORTER PERMEASE PROTEIN YDCU-RELATED-RELATED"/>
    <property type="match status" value="1"/>
</dbReference>
<evidence type="ECO:0000259" key="9">
    <source>
        <dbReference type="PROSITE" id="PS50928"/>
    </source>
</evidence>
<gene>
    <name evidence="10" type="primary">potB_3</name>
    <name evidence="10" type="ORF">ROA7450_02843</name>
</gene>
<protein>
    <submittedName>
        <fullName evidence="10">Spermidine/putrescine transport system permease protein PotB</fullName>
    </submittedName>
</protein>
<evidence type="ECO:0000256" key="8">
    <source>
        <dbReference type="RuleBase" id="RU363032"/>
    </source>
</evidence>
<dbReference type="AlphaFoldDB" id="A0A1X6ZLS3"/>
<keyword evidence="4" id="KW-1003">Cell membrane</keyword>
<accession>A0A1X6ZLS3</accession>
<evidence type="ECO:0000256" key="2">
    <source>
        <dbReference type="ARBA" id="ARBA00007069"/>
    </source>
</evidence>
<keyword evidence="5 8" id="KW-0812">Transmembrane</keyword>
<feature type="transmembrane region" description="Helical" evidence="8">
    <location>
        <begin position="27"/>
        <end position="48"/>
    </location>
</feature>
<evidence type="ECO:0000256" key="1">
    <source>
        <dbReference type="ARBA" id="ARBA00004651"/>
    </source>
</evidence>
<evidence type="ECO:0000256" key="5">
    <source>
        <dbReference type="ARBA" id="ARBA00022692"/>
    </source>
</evidence>
<keyword evidence="7 8" id="KW-0472">Membrane</keyword>
<dbReference type="Gene3D" id="1.10.3720.10">
    <property type="entry name" value="MetI-like"/>
    <property type="match status" value="1"/>
</dbReference>